<name>G3PXR4_GASAC</name>
<reference evidence="10 11" key="1">
    <citation type="journal article" date="2021" name="G3 (Bethesda)">
        <title>Improved contiguity of the threespine stickleback genome using long-read sequencing.</title>
        <authorList>
            <person name="Nath S."/>
            <person name="Shaw D.E."/>
            <person name="White M.A."/>
        </authorList>
    </citation>
    <scope>NUCLEOTIDE SEQUENCE [LARGE SCALE GENOMIC DNA]</scope>
    <source>
        <strain evidence="10 11">Lake Benthic</strain>
    </source>
</reference>
<evidence type="ECO:0000256" key="8">
    <source>
        <dbReference type="SAM" id="Phobius"/>
    </source>
</evidence>
<dbReference type="Pfam" id="PF00083">
    <property type="entry name" value="Sugar_tr"/>
    <property type="match status" value="1"/>
</dbReference>
<evidence type="ECO:0000259" key="9">
    <source>
        <dbReference type="PROSITE" id="PS50850"/>
    </source>
</evidence>
<dbReference type="eggNOG" id="KOG0253">
    <property type="taxonomic scope" value="Eukaryota"/>
</dbReference>
<feature type="transmembrane region" description="Helical" evidence="8">
    <location>
        <begin position="418"/>
        <end position="440"/>
    </location>
</feature>
<evidence type="ECO:0000256" key="1">
    <source>
        <dbReference type="ARBA" id="ARBA00004141"/>
    </source>
</evidence>
<reference evidence="10" key="3">
    <citation type="submission" date="2025-09" db="UniProtKB">
        <authorList>
            <consortium name="Ensembl"/>
        </authorList>
    </citation>
    <scope>IDENTIFICATION</scope>
</reference>
<dbReference type="Proteomes" id="UP000007635">
    <property type="component" value="Chromosome XIV"/>
</dbReference>
<proteinExistence type="inferred from homology"/>
<evidence type="ECO:0000313" key="10">
    <source>
        <dbReference type="Ensembl" id="ENSGACP00000022403.2"/>
    </source>
</evidence>
<organism evidence="10 11">
    <name type="scientific">Gasterosteus aculeatus aculeatus</name>
    <name type="common">three-spined stickleback</name>
    <dbReference type="NCBI Taxonomy" id="481459"/>
    <lineage>
        <taxon>Eukaryota</taxon>
        <taxon>Metazoa</taxon>
        <taxon>Chordata</taxon>
        <taxon>Craniata</taxon>
        <taxon>Vertebrata</taxon>
        <taxon>Euteleostomi</taxon>
        <taxon>Actinopterygii</taxon>
        <taxon>Neopterygii</taxon>
        <taxon>Teleostei</taxon>
        <taxon>Neoteleostei</taxon>
        <taxon>Acanthomorphata</taxon>
        <taxon>Eupercaria</taxon>
        <taxon>Perciformes</taxon>
        <taxon>Cottioidei</taxon>
        <taxon>Gasterosteales</taxon>
        <taxon>Gasterosteidae</taxon>
        <taxon>Gasterosteus</taxon>
    </lineage>
</organism>
<feature type="transmembrane region" description="Helical" evidence="8">
    <location>
        <begin position="117"/>
        <end position="137"/>
    </location>
</feature>
<feature type="transmembrane region" description="Helical" evidence="8">
    <location>
        <begin position="395"/>
        <end position="412"/>
    </location>
</feature>
<accession>G3PXR4</accession>
<dbReference type="InterPro" id="IPR036259">
    <property type="entry name" value="MFS_trans_sf"/>
</dbReference>
<keyword evidence="5 8" id="KW-1133">Transmembrane helix</keyword>
<feature type="region of interest" description="Disordered" evidence="7">
    <location>
        <begin position="511"/>
        <end position="536"/>
    </location>
</feature>
<dbReference type="STRING" id="69293.ENSGACP00000022403"/>
<feature type="compositionally biased region" description="Low complexity" evidence="7">
    <location>
        <begin position="519"/>
        <end position="536"/>
    </location>
</feature>
<dbReference type="InterPro" id="IPR005828">
    <property type="entry name" value="MFS_sugar_transport-like"/>
</dbReference>
<protein>
    <submittedName>
        <fullName evidence="10">SV2 related protein b</fullName>
    </submittedName>
</protein>
<comment type="similarity">
    <text evidence="2">Belongs to the major facilitator superfamily.</text>
</comment>
<keyword evidence="3" id="KW-0813">Transport</keyword>
<keyword evidence="4 8" id="KW-0812">Transmembrane</keyword>
<reference evidence="10" key="2">
    <citation type="submission" date="2025-08" db="UniProtKB">
        <authorList>
            <consortium name="Ensembl"/>
        </authorList>
    </citation>
    <scope>IDENTIFICATION</scope>
</reference>
<feature type="transmembrane region" description="Helical" evidence="8">
    <location>
        <begin position="315"/>
        <end position="334"/>
    </location>
</feature>
<feature type="transmembrane region" description="Helical" evidence="8">
    <location>
        <begin position="234"/>
        <end position="255"/>
    </location>
</feature>
<dbReference type="Gene3D" id="1.20.1250.20">
    <property type="entry name" value="MFS general substrate transporter like domains"/>
    <property type="match status" value="1"/>
</dbReference>
<comment type="subcellular location">
    <subcellularLocation>
        <location evidence="1">Membrane</location>
        <topology evidence="1">Multi-pass membrane protein</topology>
    </subcellularLocation>
</comment>
<feature type="transmembrane region" description="Helical" evidence="8">
    <location>
        <begin position="85"/>
        <end position="105"/>
    </location>
</feature>
<dbReference type="Ensembl" id="ENSGACT00000022445.2">
    <property type="protein sequence ID" value="ENSGACP00000022403.2"/>
    <property type="gene ID" value="ENSGACG00000016959.2"/>
</dbReference>
<sequence>MRQSSAVRKLISCRNISRTVLQLRHLATLEFKRGNDPQFTDYSEICNTFTKVPLTFCLVPFTETFTVHDALESFGFGKFQWKMSFLTGLSWLGDAMEMMILSILGPQLLCEWRLSSYQVALLTSVVFAGMGIGAPVVGSLSDIYGRKAALMISSCWSLFYGLLSAFAPVYGWLLVLRGLVGFGLGGAPQSVTLHSEFLPEKSGGICIPLVAVFWALGSVFAALLAWVAVPALGWRWLLALSTAPMAVFVCFGFWLPESARFNLLAGKTEKAMATLAHIAKENGKPVPRGKLIAHKRKGGGRIKALFSPQYRRTTLLLWFIWFANAFAYYGIILLTTELLQAGHLCERTDNEQSCSLDCKYLTSADYKNLLWTSLAEFPGILVTILAIDRIGRKKSLALCFFMFCLSILPVYVCIGRTAVTICLFTARAFITAGFQVAIVYTPEVFPTENRALAMGTCSAMSKVGALITPFVAQVLLRTSVFGTLSLYCGFSLLGVIASLLLPIETLGRGMQESREAGEETTNTTGTSNAATQECTP</sequence>
<dbReference type="PANTHER" id="PTHR23511">
    <property type="entry name" value="SYNAPTIC VESICLE GLYCOPROTEIN 2"/>
    <property type="match status" value="1"/>
</dbReference>
<dbReference type="OMA" id="WDVVIYS"/>
<dbReference type="PANTHER" id="PTHR23511:SF5">
    <property type="entry name" value="MAJOR FACILITATOR-TYPE TRANSPORTER HXNZ-RELATED"/>
    <property type="match status" value="1"/>
</dbReference>
<dbReference type="PROSITE" id="PS50850">
    <property type="entry name" value="MFS"/>
    <property type="match status" value="1"/>
</dbReference>
<feature type="transmembrane region" description="Helical" evidence="8">
    <location>
        <begin position="452"/>
        <end position="472"/>
    </location>
</feature>
<feature type="domain" description="Major facilitator superfamily (MFS) profile" evidence="9">
    <location>
        <begin position="83"/>
        <end position="506"/>
    </location>
</feature>
<evidence type="ECO:0000256" key="5">
    <source>
        <dbReference type="ARBA" id="ARBA00022989"/>
    </source>
</evidence>
<feature type="transmembrane region" description="Helical" evidence="8">
    <location>
        <begin position="205"/>
        <end position="228"/>
    </location>
</feature>
<dbReference type="GO" id="GO:0016020">
    <property type="term" value="C:membrane"/>
    <property type="evidence" value="ECO:0007669"/>
    <property type="project" value="UniProtKB-SubCell"/>
</dbReference>
<dbReference type="GO" id="GO:0022857">
    <property type="term" value="F:transmembrane transporter activity"/>
    <property type="evidence" value="ECO:0007669"/>
    <property type="project" value="InterPro"/>
</dbReference>
<keyword evidence="6 8" id="KW-0472">Membrane</keyword>
<evidence type="ECO:0000256" key="3">
    <source>
        <dbReference type="ARBA" id="ARBA00022448"/>
    </source>
</evidence>
<keyword evidence="11" id="KW-1185">Reference proteome</keyword>
<dbReference type="AlphaFoldDB" id="G3PXR4"/>
<evidence type="ECO:0000256" key="7">
    <source>
        <dbReference type="SAM" id="MobiDB-lite"/>
    </source>
</evidence>
<evidence type="ECO:0000256" key="6">
    <source>
        <dbReference type="ARBA" id="ARBA00023136"/>
    </source>
</evidence>
<evidence type="ECO:0000256" key="2">
    <source>
        <dbReference type="ARBA" id="ARBA00008335"/>
    </source>
</evidence>
<dbReference type="InParanoid" id="G3PXR4"/>
<dbReference type="InterPro" id="IPR020846">
    <property type="entry name" value="MFS_dom"/>
</dbReference>
<dbReference type="SUPFAM" id="SSF103473">
    <property type="entry name" value="MFS general substrate transporter"/>
    <property type="match status" value="1"/>
</dbReference>
<evidence type="ECO:0000313" key="11">
    <source>
        <dbReference type="Proteomes" id="UP000007635"/>
    </source>
</evidence>
<feature type="transmembrane region" description="Helical" evidence="8">
    <location>
        <begin position="149"/>
        <end position="166"/>
    </location>
</feature>
<feature type="transmembrane region" description="Helical" evidence="8">
    <location>
        <begin position="484"/>
        <end position="503"/>
    </location>
</feature>
<evidence type="ECO:0000256" key="4">
    <source>
        <dbReference type="ARBA" id="ARBA00022692"/>
    </source>
</evidence>
<dbReference type="GeneTree" id="ENSGT00940000155403"/>